<dbReference type="InterPro" id="IPR042208">
    <property type="entry name" value="D-ser_dehydrat-like_sf"/>
</dbReference>
<evidence type="ECO:0000313" key="5">
    <source>
        <dbReference type="Proteomes" id="UP000605846"/>
    </source>
</evidence>
<keyword evidence="5" id="KW-1185">Reference proteome</keyword>
<evidence type="ECO:0000259" key="3">
    <source>
        <dbReference type="SMART" id="SM01119"/>
    </source>
</evidence>
<dbReference type="SMART" id="SM01119">
    <property type="entry name" value="D-ser_dehydrat"/>
    <property type="match status" value="1"/>
</dbReference>
<dbReference type="OrthoDB" id="20198at2759"/>
<proteinExistence type="inferred from homology"/>
<dbReference type="InterPro" id="IPR026956">
    <property type="entry name" value="D-ser_dehydrat-like_dom"/>
</dbReference>
<dbReference type="Pfam" id="PF14031">
    <property type="entry name" value="D-ser_dehydrat"/>
    <property type="match status" value="1"/>
</dbReference>
<dbReference type="PANTHER" id="PTHR28004:SF2">
    <property type="entry name" value="D-SERINE DEHYDRATASE"/>
    <property type="match status" value="1"/>
</dbReference>
<reference evidence="4" key="1">
    <citation type="submission" date="2020-01" db="EMBL/GenBank/DDBJ databases">
        <title>Genome Sequencing of Three Apophysomyces-Like Fungal Strains Confirms a Novel Fungal Genus in the Mucoromycota with divergent Burkholderia-like Endosymbiotic Bacteria.</title>
        <authorList>
            <person name="Stajich J.E."/>
            <person name="Macias A.M."/>
            <person name="Carter-House D."/>
            <person name="Lovett B."/>
            <person name="Kasson L.R."/>
            <person name="Berry K."/>
            <person name="Grigoriev I."/>
            <person name="Chang Y."/>
            <person name="Spatafora J."/>
            <person name="Kasson M.T."/>
        </authorList>
    </citation>
    <scope>NUCLEOTIDE SEQUENCE</scope>
    <source>
        <strain evidence="4">NRRL A-21654</strain>
    </source>
</reference>
<dbReference type="InterPro" id="IPR029066">
    <property type="entry name" value="PLP-binding_barrel"/>
</dbReference>
<protein>
    <recommendedName>
        <fullName evidence="3">D-serine dehydratase-like domain-containing protein</fullName>
    </recommendedName>
</protein>
<dbReference type="Gene3D" id="3.20.20.10">
    <property type="entry name" value="Alanine racemase"/>
    <property type="match status" value="1"/>
</dbReference>
<organism evidence="4 5">
    <name type="scientific">Apophysomyces ossiformis</name>
    <dbReference type="NCBI Taxonomy" id="679940"/>
    <lineage>
        <taxon>Eukaryota</taxon>
        <taxon>Fungi</taxon>
        <taxon>Fungi incertae sedis</taxon>
        <taxon>Mucoromycota</taxon>
        <taxon>Mucoromycotina</taxon>
        <taxon>Mucoromycetes</taxon>
        <taxon>Mucorales</taxon>
        <taxon>Mucorineae</taxon>
        <taxon>Mucoraceae</taxon>
        <taxon>Apophysomyces</taxon>
    </lineage>
</organism>
<comment type="similarity">
    <text evidence="1">Belongs to the DSD1 family.</text>
</comment>
<dbReference type="AlphaFoldDB" id="A0A8H7BPK4"/>
<comment type="caution">
    <text evidence="4">The sequence shown here is derived from an EMBL/GenBank/DDBJ whole genome shotgun (WGS) entry which is preliminary data.</text>
</comment>
<dbReference type="InterPro" id="IPR051466">
    <property type="entry name" value="D-amino_acid_metab_enzyme"/>
</dbReference>
<sequence>MVSQTVTTSSGRSDAWKAELVKNFVGKRLDEVRTPTLVIDRAILERNCRKLSALKSLQVKARVHVKTHKTVEATALQLEGADTDAIIVSTLAEARAMAYSELARQKKLKQINRMVSVTVADGLEALDALEAYCNDHAVTSKFRVFIKVDCGYHRAGTPVEGDETIQLAKRLASSPHVVLEGLYSHAGHSYSSNNPQEATQYLKTECDMARAFRDLLQSHGVEVRCVSIGATPTVQAILQASDAATLLEGIDEVHCGAYTLLDRQQMATGLCSVEDVAVTVACRVASVYADRVLLDGGALAFSKDTAPQGGFGMVLGTGDTLTKVSQEHGILSNPSSSYRLGQVVRVVPNHCCLTAACHLYYLVVDDEKDTIKDVWVPVRGW</sequence>
<keyword evidence="2" id="KW-0456">Lyase</keyword>
<dbReference type="PANTHER" id="PTHR28004">
    <property type="entry name" value="ZGC:162816-RELATED"/>
    <property type="match status" value="1"/>
</dbReference>
<dbReference type="Proteomes" id="UP000605846">
    <property type="component" value="Unassembled WGS sequence"/>
</dbReference>
<dbReference type="Pfam" id="PF01168">
    <property type="entry name" value="Ala_racemase_N"/>
    <property type="match status" value="1"/>
</dbReference>
<accession>A0A8H7BPK4</accession>
<name>A0A8H7BPK4_9FUNG</name>
<dbReference type="EMBL" id="JABAYA010000121">
    <property type="protein sequence ID" value="KAF7724379.1"/>
    <property type="molecule type" value="Genomic_DNA"/>
</dbReference>
<evidence type="ECO:0000313" key="4">
    <source>
        <dbReference type="EMBL" id="KAF7724379.1"/>
    </source>
</evidence>
<dbReference type="SUPFAM" id="SSF51419">
    <property type="entry name" value="PLP-binding barrel"/>
    <property type="match status" value="1"/>
</dbReference>
<dbReference type="Gene3D" id="2.40.37.20">
    <property type="entry name" value="D-serine dehydratase-like domain"/>
    <property type="match status" value="1"/>
</dbReference>
<dbReference type="InterPro" id="IPR001608">
    <property type="entry name" value="Ala_racemase_N"/>
</dbReference>
<evidence type="ECO:0000256" key="1">
    <source>
        <dbReference type="ARBA" id="ARBA00005323"/>
    </source>
</evidence>
<evidence type="ECO:0000256" key="2">
    <source>
        <dbReference type="ARBA" id="ARBA00023239"/>
    </source>
</evidence>
<dbReference type="GO" id="GO:0036088">
    <property type="term" value="P:D-serine catabolic process"/>
    <property type="evidence" value="ECO:0007669"/>
    <property type="project" value="TreeGrafter"/>
</dbReference>
<dbReference type="GO" id="GO:0008721">
    <property type="term" value="F:D-serine ammonia-lyase activity"/>
    <property type="evidence" value="ECO:0007669"/>
    <property type="project" value="TreeGrafter"/>
</dbReference>
<feature type="domain" description="D-serine dehydratase-like" evidence="3">
    <location>
        <begin position="277"/>
        <end position="365"/>
    </location>
</feature>
<gene>
    <name evidence="4" type="ORF">EC973_001104</name>
</gene>